<dbReference type="Proteomes" id="UP000243488">
    <property type="component" value="Chromosome"/>
</dbReference>
<keyword evidence="2" id="KW-0812">Transmembrane</keyword>
<sequence length="584" mass="64494">MTAPEQPPIQPDQATTGRTQPRPARPGAPRQLALTLGLLLLQPLTLLAASFEASVDRTRLVEGETLELTLETSAGNRFNRPDLTPLEENFQIQGTRQLSLVSQINGRSQPATRWIITLLPKHTGYLIIPALGVDEQASEPIALQVLSTAQAAEDDSAQLAPLFIDSEVDIENPYVQAQVLLTLRIYHSVSLYDDSSLSGLDIPQARVESLGPPRHYERLINGVRHGVIEVRYALFPEHSGPLEIPSQLFSATVLQARDSSERFSPRTGRLIQVRSPSITLDVRSIPAGYPDDAPWLPARNLSLEQGWQPEPDLDLLTGEPLTRTLIISAEGLNASQLPSLQSLNPALEKSLRQYADQPRLESRITEAGVQSQRQDSAALVAQREGIYALPAVEVHWWDTQQERLRTSRLEAVSLSVLSSESFTGSASPVVSAGSEPAGPRLWPWQLATALLGMGLLACLSLLHRTRRTLRQLEQEEPEDIVDIEEPGNPLIDLQAACRANQPSEARKALEAWARQQHSEGLIGLAQQHPELAEALDELNACLFGQNDAPWRSKPLWRAVRMIVQMHKRQQQEPSDNLASLYPDV</sequence>
<feature type="region of interest" description="Disordered" evidence="1">
    <location>
        <begin position="1"/>
        <end position="28"/>
    </location>
</feature>
<reference evidence="4 5" key="1">
    <citation type="submission" date="2017-03" db="EMBL/GenBank/DDBJ databases">
        <title>Complete genome sequence of the novel DNRA strain Pseudomonas sp. S-6-2 isolated from Chinese polluted river sediment. Journal of Biotechnology.</title>
        <authorList>
            <person name="Li J."/>
            <person name="Xiang F."/>
            <person name="Wang L."/>
            <person name="Xi L."/>
            <person name="Liu J."/>
        </authorList>
    </citation>
    <scope>NUCLEOTIDE SEQUENCE [LARGE SCALE GENOMIC DNA]</scope>
    <source>
        <strain evidence="4 5">S-6-2</strain>
    </source>
</reference>
<dbReference type="InterPro" id="IPR025738">
    <property type="entry name" value="BatD"/>
</dbReference>
<proteinExistence type="predicted"/>
<dbReference type="PANTHER" id="PTHR40940:SF1">
    <property type="entry name" value="PROTEIN BATD"/>
    <property type="match status" value="1"/>
</dbReference>
<keyword evidence="2" id="KW-1133">Transmembrane helix</keyword>
<accession>A0A1V0B855</accession>
<dbReference type="PANTHER" id="PTHR40940">
    <property type="entry name" value="PROTEIN BATD-RELATED"/>
    <property type="match status" value="1"/>
</dbReference>
<evidence type="ECO:0000256" key="2">
    <source>
        <dbReference type="SAM" id="Phobius"/>
    </source>
</evidence>
<feature type="domain" description="DUF7939" evidence="3">
    <location>
        <begin position="489"/>
        <end position="562"/>
    </location>
</feature>
<organism evidence="4 5">
    <name type="scientific">Halopseudomonas phragmitis</name>
    <dbReference type="NCBI Taxonomy" id="1931241"/>
    <lineage>
        <taxon>Bacteria</taxon>
        <taxon>Pseudomonadati</taxon>
        <taxon>Pseudomonadota</taxon>
        <taxon>Gammaproteobacteria</taxon>
        <taxon>Pseudomonadales</taxon>
        <taxon>Pseudomonadaceae</taxon>
        <taxon>Halopseudomonas</taxon>
    </lineage>
</organism>
<evidence type="ECO:0000259" key="3">
    <source>
        <dbReference type="Pfam" id="PF25607"/>
    </source>
</evidence>
<dbReference type="KEGG" id="ppha:BVH74_15555"/>
<feature type="transmembrane region" description="Helical" evidence="2">
    <location>
        <begin position="441"/>
        <end position="462"/>
    </location>
</feature>
<dbReference type="InterPro" id="IPR057699">
    <property type="entry name" value="DUF7939"/>
</dbReference>
<keyword evidence="5" id="KW-1185">Reference proteome</keyword>
<dbReference type="EMBL" id="CP020100">
    <property type="protein sequence ID" value="AQZ96080.1"/>
    <property type="molecule type" value="Genomic_DNA"/>
</dbReference>
<evidence type="ECO:0000313" key="4">
    <source>
        <dbReference type="EMBL" id="AQZ96080.1"/>
    </source>
</evidence>
<evidence type="ECO:0000313" key="5">
    <source>
        <dbReference type="Proteomes" id="UP000243488"/>
    </source>
</evidence>
<dbReference type="RefSeq" id="WP_080050988.1">
    <property type="nucleotide sequence ID" value="NZ_CP020100.1"/>
</dbReference>
<dbReference type="Pfam" id="PF25607">
    <property type="entry name" value="DUF7939"/>
    <property type="match status" value="1"/>
</dbReference>
<evidence type="ECO:0000256" key="1">
    <source>
        <dbReference type="SAM" id="MobiDB-lite"/>
    </source>
</evidence>
<keyword evidence="2" id="KW-0472">Membrane</keyword>
<name>A0A1V0B855_9GAMM</name>
<dbReference type="Pfam" id="PF13584">
    <property type="entry name" value="BatD"/>
    <property type="match status" value="1"/>
</dbReference>
<feature type="compositionally biased region" description="Pro residues" evidence="1">
    <location>
        <begin position="1"/>
        <end position="10"/>
    </location>
</feature>
<feature type="compositionally biased region" description="Low complexity" evidence="1">
    <location>
        <begin position="14"/>
        <end position="28"/>
    </location>
</feature>
<dbReference type="STRING" id="1931241.BVH74_15555"/>
<protein>
    <recommendedName>
        <fullName evidence="3">DUF7939 domain-containing protein</fullName>
    </recommendedName>
</protein>
<gene>
    <name evidence="4" type="ORF">BVH74_15555</name>
</gene>
<dbReference type="AlphaFoldDB" id="A0A1V0B855"/>